<sequence length="243" mass="26367">MDNTPEVAAEVKDNLSLLMSLAEAKGKAYEDEIQQDLLLGKTSDNLTIAITKIVSKRTEFRAYTKSDTTNIVNEVKNSLAKIFSGDPQIMEGIAGVVGTALTAIIGAGEGQESEARYYAVAVDYPAIVRFDFAFWGRNIRAQSIKSYMESVLTCVAFKSAVDLSKLAFNDFLALYAPILNQAYGGDQKKINQMVKNAADIYGLYKVPLASASAAANSSPERLQAAGTPHVRLRSWEAVDHTSI</sequence>
<accession>A0A418MNU0</accession>
<dbReference type="RefSeq" id="WP_119579557.1">
    <property type="nucleotide sequence ID" value="NZ_QXEC01000034.1"/>
</dbReference>
<evidence type="ECO:0000313" key="2">
    <source>
        <dbReference type="Proteomes" id="UP000283832"/>
    </source>
</evidence>
<gene>
    <name evidence="1" type="ORF">D2L64_24445</name>
</gene>
<dbReference type="OrthoDB" id="5192328at2"/>
<dbReference type="AlphaFoldDB" id="A0A418MNU0"/>
<reference evidence="1 2" key="1">
    <citation type="submission" date="2018-08" db="EMBL/GenBank/DDBJ databases">
        <title>Jishengella sp. nov., isolated from a root of Azadirachta indica A. Juss. var. siamensis Valenton.</title>
        <authorList>
            <person name="Kuncharoen N."/>
            <person name="Tanasupawat S."/>
            <person name="Kudo T."/>
            <person name="Ohkuma M."/>
        </authorList>
    </citation>
    <scope>NUCLEOTIDE SEQUENCE [LARGE SCALE GENOMIC DNA]</scope>
    <source>
        <strain evidence="1 2">AZ1-13</strain>
    </source>
</reference>
<name>A0A418MNU0_9ACTN</name>
<comment type="caution">
    <text evidence="1">The sequence shown here is derived from an EMBL/GenBank/DDBJ whole genome shotgun (WGS) entry which is preliminary data.</text>
</comment>
<dbReference type="Proteomes" id="UP000283832">
    <property type="component" value="Unassembled WGS sequence"/>
</dbReference>
<keyword evidence="2" id="KW-1185">Reference proteome</keyword>
<protein>
    <submittedName>
        <fullName evidence="1">Uncharacterized protein</fullName>
    </submittedName>
</protein>
<proteinExistence type="predicted"/>
<dbReference type="EMBL" id="QXEC01000034">
    <property type="protein sequence ID" value="RIV32718.1"/>
    <property type="molecule type" value="Genomic_DNA"/>
</dbReference>
<evidence type="ECO:0000313" key="1">
    <source>
        <dbReference type="EMBL" id="RIV32718.1"/>
    </source>
</evidence>
<organism evidence="1 2">
    <name type="scientific">Micromonospora radicis</name>
    <dbReference type="NCBI Taxonomy" id="1894971"/>
    <lineage>
        <taxon>Bacteria</taxon>
        <taxon>Bacillati</taxon>
        <taxon>Actinomycetota</taxon>
        <taxon>Actinomycetes</taxon>
        <taxon>Micromonosporales</taxon>
        <taxon>Micromonosporaceae</taxon>
        <taxon>Micromonospora</taxon>
    </lineage>
</organism>